<evidence type="ECO:0000259" key="1">
    <source>
        <dbReference type="Pfam" id="PF01593"/>
    </source>
</evidence>
<sequence>MPDVVVVGAGLAGLHAARRLHAAGLDVRVLEASDGVGGRVRTDVVDGVLLDRGFQVHNPSYPEAARALDQDALDLRPFDAGVVVAVGGRRVRVGDPRRVPGWALSSTLAPVGGPLAKGRLAQYALTTTRTPVAQLLSEPDATARQALAERGVSGPVLERVLRPFLAGVLGEEELATSRRFVDLVVRSFVRGTPSLPAGGMGSIPEQLAAGLPPGTVELGQRVDDVGTLRRTTRAVVVATDAAAARRLLPGLAPARQRALTTFYFLAPEPPSDVPAIHVDGERREHASPVVNTAVLTNVVPEYAPGRCLVHASVIGDRADASTERAVRDTLARVYGCGTTGWELVRAYAVPHALPAMLPPLDVRQPVALGDGVFVAGDHRDTASIQGALVSGRRAADAVLEELHARR</sequence>
<feature type="domain" description="Amine oxidase" evidence="1">
    <location>
        <begin position="11"/>
        <end position="399"/>
    </location>
</feature>
<dbReference type="Gene3D" id="3.50.50.60">
    <property type="entry name" value="FAD/NAD(P)-binding domain"/>
    <property type="match status" value="1"/>
</dbReference>
<gene>
    <name evidence="2" type="ORF">G9H71_01595</name>
</gene>
<protein>
    <submittedName>
        <fullName evidence="2">FAD-dependent oxidoreductase</fullName>
    </submittedName>
</protein>
<name>A0ABX0GNS4_9ACTN</name>
<dbReference type="PANTHER" id="PTHR42841">
    <property type="entry name" value="AMINE OXIDASE"/>
    <property type="match status" value="1"/>
</dbReference>
<dbReference type="InterPro" id="IPR036188">
    <property type="entry name" value="FAD/NAD-bd_sf"/>
</dbReference>
<proteinExistence type="predicted"/>
<dbReference type="Proteomes" id="UP000800981">
    <property type="component" value="Unassembled WGS sequence"/>
</dbReference>
<dbReference type="InterPro" id="IPR002937">
    <property type="entry name" value="Amino_oxidase"/>
</dbReference>
<dbReference type="Pfam" id="PF01593">
    <property type="entry name" value="Amino_oxidase"/>
    <property type="match status" value="1"/>
</dbReference>
<comment type="caution">
    <text evidence="2">The sequence shown here is derived from an EMBL/GenBank/DDBJ whole genome shotgun (WGS) entry which is preliminary data.</text>
</comment>
<evidence type="ECO:0000313" key="3">
    <source>
        <dbReference type="Proteomes" id="UP000800981"/>
    </source>
</evidence>
<dbReference type="SUPFAM" id="SSF51905">
    <property type="entry name" value="FAD/NAD(P)-binding domain"/>
    <property type="match status" value="1"/>
</dbReference>
<accession>A0ABX0GNS4</accession>
<organism evidence="2 3">
    <name type="scientific">Motilibacter deserti</name>
    <dbReference type="NCBI Taxonomy" id="2714956"/>
    <lineage>
        <taxon>Bacteria</taxon>
        <taxon>Bacillati</taxon>
        <taxon>Actinomycetota</taxon>
        <taxon>Actinomycetes</taxon>
        <taxon>Motilibacterales</taxon>
        <taxon>Motilibacteraceae</taxon>
        <taxon>Motilibacter</taxon>
    </lineage>
</organism>
<evidence type="ECO:0000313" key="2">
    <source>
        <dbReference type="EMBL" id="NHC12477.1"/>
    </source>
</evidence>
<dbReference type="RefSeq" id="WP_166276811.1">
    <property type="nucleotide sequence ID" value="NZ_JAANNP010000001.1"/>
</dbReference>
<reference evidence="2 3" key="1">
    <citation type="submission" date="2020-03" db="EMBL/GenBank/DDBJ databases">
        <title>Two novel Motilibacter sp.</title>
        <authorList>
            <person name="Liu S."/>
        </authorList>
    </citation>
    <scope>NUCLEOTIDE SEQUENCE [LARGE SCALE GENOMIC DNA]</scope>
    <source>
        <strain evidence="2 3">E257</strain>
    </source>
</reference>
<dbReference type="EMBL" id="JAANNP010000001">
    <property type="protein sequence ID" value="NHC12477.1"/>
    <property type="molecule type" value="Genomic_DNA"/>
</dbReference>
<keyword evidence="3" id="KW-1185">Reference proteome</keyword>